<reference evidence="2 3" key="1">
    <citation type="submission" date="2019-11" db="EMBL/GenBank/DDBJ databases">
        <title>Whole genome sequence of Oryza granulata.</title>
        <authorList>
            <person name="Li W."/>
        </authorList>
    </citation>
    <scope>NUCLEOTIDE SEQUENCE [LARGE SCALE GENOMIC DNA]</scope>
    <source>
        <strain evidence="3">cv. Menghai</strain>
        <tissue evidence="2">Leaf</tissue>
    </source>
</reference>
<dbReference type="Proteomes" id="UP000479710">
    <property type="component" value="Unassembled WGS sequence"/>
</dbReference>
<feature type="compositionally biased region" description="Polar residues" evidence="1">
    <location>
        <begin position="78"/>
        <end position="94"/>
    </location>
</feature>
<accession>A0A6G1EYG4</accession>
<gene>
    <name evidence="2" type="ORF">E2562_023005</name>
</gene>
<organism evidence="2 3">
    <name type="scientific">Oryza meyeriana var. granulata</name>
    <dbReference type="NCBI Taxonomy" id="110450"/>
    <lineage>
        <taxon>Eukaryota</taxon>
        <taxon>Viridiplantae</taxon>
        <taxon>Streptophyta</taxon>
        <taxon>Embryophyta</taxon>
        <taxon>Tracheophyta</taxon>
        <taxon>Spermatophyta</taxon>
        <taxon>Magnoliopsida</taxon>
        <taxon>Liliopsida</taxon>
        <taxon>Poales</taxon>
        <taxon>Poaceae</taxon>
        <taxon>BOP clade</taxon>
        <taxon>Oryzoideae</taxon>
        <taxon>Oryzeae</taxon>
        <taxon>Oryzinae</taxon>
        <taxon>Oryza</taxon>
        <taxon>Oryza meyeriana</taxon>
    </lineage>
</organism>
<feature type="compositionally biased region" description="Basic and acidic residues" evidence="1">
    <location>
        <begin position="14"/>
        <end position="28"/>
    </location>
</feature>
<dbReference type="EMBL" id="SPHZ02000002">
    <property type="protein sequence ID" value="KAF0929651.1"/>
    <property type="molecule type" value="Genomic_DNA"/>
</dbReference>
<feature type="region of interest" description="Disordered" evidence="1">
    <location>
        <begin position="1"/>
        <end position="32"/>
    </location>
</feature>
<evidence type="ECO:0000313" key="3">
    <source>
        <dbReference type="Proteomes" id="UP000479710"/>
    </source>
</evidence>
<comment type="caution">
    <text evidence="2">The sequence shown here is derived from an EMBL/GenBank/DDBJ whole genome shotgun (WGS) entry which is preliminary data.</text>
</comment>
<protein>
    <submittedName>
        <fullName evidence="2">Uncharacterized protein</fullName>
    </submittedName>
</protein>
<evidence type="ECO:0000313" key="2">
    <source>
        <dbReference type="EMBL" id="KAF0929651.1"/>
    </source>
</evidence>
<name>A0A6G1EYG4_9ORYZ</name>
<feature type="region of interest" description="Disordered" evidence="1">
    <location>
        <begin position="72"/>
        <end position="110"/>
    </location>
</feature>
<keyword evidence="3" id="KW-1185">Reference proteome</keyword>
<evidence type="ECO:0000256" key="1">
    <source>
        <dbReference type="SAM" id="MobiDB-lite"/>
    </source>
</evidence>
<dbReference type="AlphaFoldDB" id="A0A6G1EYG4"/>
<sequence length="110" mass="12397">MCSVVPIRRISSRQNRDVKTGSRSETMDRGMPWRRTMSVKNAWATVSAVYGCARGRKWQYLLKRSTTERMTDLPFTRGNASTKSRPISAQTAVGTGSGRRRPAGWRCSDL</sequence>
<proteinExistence type="predicted"/>